<comment type="caution">
    <text evidence="1">The sequence shown here is derived from an EMBL/GenBank/DDBJ whole genome shotgun (WGS) entry which is preliminary data.</text>
</comment>
<evidence type="ECO:0000313" key="2">
    <source>
        <dbReference type="Proteomes" id="UP000626109"/>
    </source>
</evidence>
<reference evidence="1" key="1">
    <citation type="submission" date="2021-02" db="EMBL/GenBank/DDBJ databases">
        <authorList>
            <person name="Dougan E. K."/>
            <person name="Rhodes N."/>
            <person name="Thang M."/>
            <person name="Chan C."/>
        </authorList>
    </citation>
    <scope>NUCLEOTIDE SEQUENCE</scope>
</reference>
<proteinExistence type="predicted"/>
<dbReference type="EMBL" id="CAJNNW010035238">
    <property type="protein sequence ID" value="CAE8726551.1"/>
    <property type="molecule type" value="Genomic_DNA"/>
</dbReference>
<accession>A0A813LMG0</accession>
<feature type="non-terminal residue" evidence="1">
    <location>
        <position position="118"/>
    </location>
</feature>
<dbReference type="Proteomes" id="UP000626109">
    <property type="component" value="Unassembled WGS sequence"/>
</dbReference>
<gene>
    <name evidence="1" type="ORF">PGLA2088_LOCUS44530</name>
</gene>
<name>A0A813LMG0_POLGL</name>
<organism evidence="1 2">
    <name type="scientific">Polarella glacialis</name>
    <name type="common">Dinoflagellate</name>
    <dbReference type="NCBI Taxonomy" id="89957"/>
    <lineage>
        <taxon>Eukaryota</taxon>
        <taxon>Sar</taxon>
        <taxon>Alveolata</taxon>
        <taxon>Dinophyceae</taxon>
        <taxon>Suessiales</taxon>
        <taxon>Suessiaceae</taxon>
        <taxon>Polarella</taxon>
    </lineage>
</organism>
<dbReference type="AlphaFoldDB" id="A0A813LMG0"/>
<evidence type="ECO:0000313" key="1">
    <source>
        <dbReference type="EMBL" id="CAE8726551.1"/>
    </source>
</evidence>
<protein>
    <submittedName>
        <fullName evidence="1">Uncharacterized protein</fullName>
    </submittedName>
</protein>
<sequence length="118" mass="12896">MPRSVHLSANLQLGKALKQLKANLVEQISSKDVAVAAEEFERLASEAARQADEAFSSKAIFGTEDGVQRRKALLTQEVLDEIERFREDNERKLEASLNGLASLSLAAIAAFALDRQGL</sequence>